<dbReference type="SUPFAM" id="SSF53795">
    <property type="entry name" value="PEP carboxykinase-like"/>
    <property type="match status" value="1"/>
</dbReference>
<dbReference type="Proteomes" id="UP000034491">
    <property type="component" value="Unassembled WGS sequence"/>
</dbReference>
<dbReference type="AlphaFoldDB" id="A0A0M2R6G5"/>
<dbReference type="GO" id="GO:0006109">
    <property type="term" value="P:regulation of carbohydrate metabolic process"/>
    <property type="evidence" value="ECO:0007669"/>
    <property type="project" value="InterPro"/>
</dbReference>
<evidence type="ECO:0000313" key="2">
    <source>
        <dbReference type="EMBL" id="KKJ77246.1"/>
    </source>
</evidence>
<organism evidence="2 3">
    <name type="scientific">Kiloniella litopenaei</name>
    <dbReference type="NCBI Taxonomy" id="1549748"/>
    <lineage>
        <taxon>Bacteria</taxon>
        <taxon>Pseudomonadati</taxon>
        <taxon>Pseudomonadota</taxon>
        <taxon>Alphaproteobacteria</taxon>
        <taxon>Rhodospirillales</taxon>
        <taxon>Kiloniellaceae</taxon>
        <taxon>Kiloniella</taxon>
    </lineage>
</organism>
<dbReference type="STRING" id="1549748.WH95_09425"/>
<dbReference type="CDD" id="cd01918">
    <property type="entry name" value="HprK_C"/>
    <property type="match status" value="1"/>
</dbReference>
<dbReference type="GO" id="GO:0005524">
    <property type="term" value="F:ATP binding"/>
    <property type="evidence" value="ECO:0007669"/>
    <property type="project" value="InterPro"/>
</dbReference>
<dbReference type="GO" id="GO:0000155">
    <property type="term" value="F:phosphorelay sensor kinase activity"/>
    <property type="evidence" value="ECO:0007669"/>
    <property type="project" value="InterPro"/>
</dbReference>
<protein>
    <recommendedName>
        <fullName evidence="1">HPr kinase/phosphorylase C-terminal domain-containing protein</fullName>
    </recommendedName>
</protein>
<dbReference type="OrthoDB" id="8326226at2"/>
<dbReference type="InterPro" id="IPR027417">
    <property type="entry name" value="P-loop_NTPase"/>
</dbReference>
<proteinExistence type="predicted"/>
<reference evidence="2 3" key="1">
    <citation type="submission" date="2015-03" db="EMBL/GenBank/DDBJ databases">
        <title>Genome sequence of Kiloniella sp. P1-1, isolated from the gut microflora of Pacific white shrimp, Penaeus vannamei.</title>
        <authorList>
            <person name="Shao Z."/>
            <person name="Wang L."/>
            <person name="Li X."/>
        </authorList>
    </citation>
    <scope>NUCLEOTIDE SEQUENCE [LARGE SCALE GENOMIC DNA]</scope>
    <source>
        <strain evidence="2 3">P1-1</strain>
    </source>
</reference>
<comment type="caution">
    <text evidence="2">The sequence shown here is derived from an EMBL/GenBank/DDBJ whole genome shotgun (WGS) entry which is preliminary data.</text>
</comment>
<dbReference type="EMBL" id="LANI01000005">
    <property type="protein sequence ID" value="KKJ77246.1"/>
    <property type="molecule type" value="Genomic_DNA"/>
</dbReference>
<accession>A0A0M2R6G5</accession>
<keyword evidence="3" id="KW-1185">Reference proteome</keyword>
<dbReference type="InterPro" id="IPR011104">
    <property type="entry name" value="Hpr_kin/Pase_C"/>
</dbReference>
<evidence type="ECO:0000313" key="3">
    <source>
        <dbReference type="Proteomes" id="UP000034491"/>
    </source>
</evidence>
<dbReference type="PATRIC" id="fig|1549748.8.peg.3909"/>
<gene>
    <name evidence="2" type="ORF">WH95_09425</name>
</gene>
<feature type="domain" description="HPr kinase/phosphorylase C-terminal" evidence="1">
    <location>
        <begin position="22"/>
        <end position="127"/>
    </location>
</feature>
<evidence type="ECO:0000259" key="1">
    <source>
        <dbReference type="Pfam" id="PF07475"/>
    </source>
</evidence>
<sequence length="150" mass="15958">MSDSQLVHCTAIAFEKGGWLTAVLLRGEPGAGKSDLALRAIDTGRAELVSDDQTHLAKRGSDLLASPPPTIAGKLEVRGLGIVSFSYCSDVPVGLIVDLVPRDKVDRLPAPNTEELLGIEIPCIKLHSFDHSAVAKLLLAISRPDSDIVR</sequence>
<dbReference type="Gene3D" id="3.40.50.300">
    <property type="entry name" value="P-loop containing nucleotide triphosphate hydrolases"/>
    <property type="match status" value="1"/>
</dbReference>
<name>A0A0M2R6G5_9PROT</name>
<dbReference type="RefSeq" id="WP_046505983.1">
    <property type="nucleotide sequence ID" value="NZ_LANI01000005.1"/>
</dbReference>
<dbReference type="Pfam" id="PF07475">
    <property type="entry name" value="Hpr_kinase_C"/>
    <property type="match status" value="1"/>
</dbReference>